<dbReference type="RefSeq" id="WP_056988066.1">
    <property type="nucleotide sequence ID" value="NZ_CP173417.1"/>
</dbReference>
<dbReference type="AlphaFoldDB" id="A0A0R2K7V7"/>
<dbReference type="PATRIC" id="fig|89059.3.peg.909"/>
<dbReference type="Proteomes" id="UP000051491">
    <property type="component" value="Unassembled WGS sequence"/>
</dbReference>
<dbReference type="Proteomes" id="UP000707535">
    <property type="component" value="Unassembled WGS sequence"/>
</dbReference>
<reference evidence="5" key="3">
    <citation type="submission" date="2016-11" db="EMBL/GenBank/DDBJ databases">
        <authorList>
            <person name="Papadimitriou K."/>
        </authorList>
    </citation>
    <scope>NUCLEOTIDE SEQUENCE [LARGE SCALE GENOMIC DNA]</scope>
    <source>
        <strain evidence="5">ACA-DC 1533</strain>
    </source>
</reference>
<evidence type="ECO:0000313" key="1">
    <source>
        <dbReference type="EMBL" id="HJE97205.1"/>
    </source>
</evidence>
<organism evidence="2 4">
    <name type="scientific">Ligilactobacillus acidipiscis</name>
    <dbReference type="NCBI Taxonomy" id="89059"/>
    <lineage>
        <taxon>Bacteria</taxon>
        <taxon>Bacillati</taxon>
        <taxon>Bacillota</taxon>
        <taxon>Bacilli</taxon>
        <taxon>Lactobacillales</taxon>
        <taxon>Lactobacillaceae</taxon>
        <taxon>Ligilactobacillus</taxon>
    </lineage>
</organism>
<dbReference type="KEGG" id="laca:LAC1533_1018"/>
<sequence>MKYHFIALLRAKAFFYFQLLLTKWNTFFDPAQVLEQEQIPSMPEFQIDSFIEKAIQNNIPVKINVQAGQHTESIEGQLFKDFRHQDTFFMTTPENRKLIRIIFKKQITAISISGSFKSTIRTASSSDYPFKLRKTS</sequence>
<gene>
    <name evidence="2" type="ORF">IV43_GL000869</name>
    <name evidence="1" type="ORF">K8V00_06250</name>
    <name evidence="3" type="ORF">LAC1533_1018</name>
</gene>
<dbReference type="EMBL" id="JQBK01000020">
    <property type="protein sequence ID" value="KRN85625.1"/>
    <property type="molecule type" value="Genomic_DNA"/>
</dbReference>
<reference evidence="2 4" key="1">
    <citation type="journal article" date="2015" name="Genome Announc.">
        <title>Expanding the biotechnology potential of lactobacilli through comparative genomics of 213 strains and associated genera.</title>
        <authorList>
            <person name="Sun Z."/>
            <person name="Harris H.M."/>
            <person name="McCann A."/>
            <person name="Guo C."/>
            <person name="Argimon S."/>
            <person name="Zhang W."/>
            <person name="Yang X."/>
            <person name="Jeffery I.B."/>
            <person name="Cooney J.C."/>
            <person name="Kagawa T.F."/>
            <person name="Liu W."/>
            <person name="Song Y."/>
            <person name="Salvetti E."/>
            <person name="Wrobel A."/>
            <person name="Rasinkangas P."/>
            <person name="Parkhill J."/>
            <person name="Rea M.C."/>
            <person name="O'Sullivan O."/>
            <person name="Ritari J."/>
            <person name="Douillard F.P."/>
            <person name="Paul Ross R."/>
            <person name="Yang R."/>
            <person name="Briner A.E."/>
            <person name="Felis G.E."/>
            <person name="de Vos W.M."/>
            <person name="Barrangou R."/>
            <person name="Klaenhammer T.R."/>
            <person name="Caufield P.W."/>
            <person name="Cui Y."/>
            <person name="Zhang H."/>
            <person name="O'Toole P.W."/>
        </authorList>
    </citation>
    <scope>NUCLEOTIDE SEQUENCE [LARGE SCALE GENOMIC DNA]</scope>
    <source>
        <strain evidence="2 4">DSM 15353</strain>
    </source>
</reference>
<proteinExistence type="predicted"/>
<dbReference type="GeneID" id="95349119"/>
<protein>
    <submittedName>
        <fullName evidence="2">Uncharacterized protein</fullName>
    </submittedName>
</protein>
<accession>A0A0R2K7V7</accession>
<reference evidence="3" key="2">
    <citation type="submission" date="2016-11" db="EMBL/GenBank/DDBJ databases">
        <authorList>
            <person name="Jaros S."/>
            <person name="Januszkiewicz K."/>
            <person name="Wedrychowicz H."/>
        </authorList>
    </citation>
    <scope>NUCLEOTIDE SEQUENCE [LARGE SCALE GENOMIC DNA]</scope>
    <source>
        <strain evidence="3">ACA-DC 1533</strain>
    </source>
</reference>
<reference evidence="1" key="4">
    <citation type="journal article" date="2021" name="PeerJ">
        <title>Extensive microbial diversity within the chicken gut microbiome revealed by metagenomics and culture.</title>
        <authorList>
            <person name="Gilroy R."/>
            <person name="Ravi A."/>
            <person name="Getino M."/>
            <person name="Pursley I."/>
            <person name="Horton D.L."/>
            <person name="Alikhan N.F."/>
            <person name="Baker D."/>
            <person name="Gharbi K."/>
            <person name="Hall N."/>
            <person name="Watson M."/>
            <person name="Adriaenssens E.M."/>
            <person name="Foster-Nyarko E."/>
            <person name="Jarju S."/>
            <person name="Secka A."/>
            <person name="Antonio M."/>
            <person name="Oren A."/>
            <person name="Chaudhuri R.R."/>
            <person name="La Ragione R."/>
            <person name="Hildebrand F."/>
            <person name="Pallen M.J."/>
        </authorList>
    </citation>
    <scope>NUCLEOTIDE SEQUENCE</scope>
    <source>
        <strain evidence="1">CHK174-6876</strain>
    </source>
</reference>
<dbReference type="OrthoDB" id="2299829at2"/>
<evidence type="ECO:0000313" key="2">
    <source>
        <dbReference type="EMBL" id="KRN85625.1"/>
    </source>
</evidence>
<dbReference type="Proteomes" id="UP000190935">
    <property type="component" value="Chromosome I"/>
</dbReference>
<dbReference type="EMBL" id="DYXG01000059">
    <property type="protein sequence ID" value="HJE97205.1"/>
    <property type="molecule type" value="Genomic_DNA"/>
</dbReference>
<evidence type="ECO:0000313" key="3">
    <source>
        <dbReference type="EMBL" id="SFV40438.1"/>
    </source>
</evidence>
<evidence type="ECO:0000313" key="4">
    <source>
        <dbReference type="Proteomes" id="UP000051491"/>
    </source>
</evidence>
<dbReference type="EMBL" id="LT630287">
    <property type="protein sequence ID" value="SFV40438.1"/>
    <property type="molecule type" value="Genomic_DNA"/>
</dbReference>
<evidence type="ECO:0000313" key="5">
    <source>
        <dbReference type="Proteomes" id="UP000190935"/>
    </source>
</evidence>
<name>A0A0R2K7V7_9LACO</name>
<reference evidence="1" key="5">
    <citation type="submission" date="2021-09" db="EMBL/GenBank/DDBJ databases">
        <authorList>
            <person name="Gilroy R."/>
        </authorList>
    </citation>
    <scope>NUCLEOTIDE SEQUENCE</scope>
    <source>
        <strain evidence="1">CHK174-6876</strain>
    </source>
</reference>